<dbReference type="PANTHER" id="PTHR30055:SF234">
    <property type="entry name" value="HTH-TYPE TRANSCRIPTIONAL REGULATOR BETI"/>
    <property type="match status" value="1"/>
</dbReference>
<gene>
    <name evidence="6" type="ORF">CLV43_108498</name>
</gene>
<dbReference type="PROSITE" id="PS50977">
    <property type="entry name" value="HTH_TETR_2"/>
    <property type="match status" value="1"/>
</dbReference>
<keyword evidence="7" id="KW-1185">Reference proteome</keyword>
<keyword evidence="2 4" id="KW-0238">DNA-binding</keyword>
<reference evidence="6 7" key="1">
    <citation type="submission" date="2018-03" db="EMBL/GenBank/DDBJ databases">
        <title>Genomic Encyclopedia of Archaeal and Bacterial Type Strains, Phase II (KMG-II): from individual species to whole genera.</title>
        <authorList>
            <person name="Goeker M."/>
        </authorList>
    </citation>
    <scope>NUCLEOTIDE SEQUENCE [LARGE SCALE GENOMIC DNA]</scope>
    <source>
        <strain evidence="6 7">DSM 44720</strain>
    </source>
</reference>
<dbReference type="GO" id="GO:0003700">
    <property type="term" value="F:DNA-binding transcription factor activity"/>
    <property type="evidence" value="ECO:0007669"/>
    <property type="project" value="TreeGrafter"/>
</dbReference>
<protein>
    <submittedName>
        <fullName evidence="6">TetR family transcriptional regulator</fullName>
    </submittedName>
</protein>
<evidence type="ECO:0000256" key="1">
    <source>
        <dbReference type="ARBA" id="ARBA00023015"/>
    </source>
</evidence>
<evidence type="ECO:0000256" key="3">
    <source>
        <dbReference type="ARBA" id="ARBA00023163"/>
    </source>
</evidence>
<proteinExistence type="predicted"/>
<dbReference type="PANTHER" id="PTHR30055">
    <property type="entry name" value="HTH-TYPE TRANSCRIPTIONAL REGULATOR RUTR"/>
    <property type="match status" value="1"/>
</dbReference>
<dbReference type="InterPro" id="IPR050109">
    <property type="entry name" value="HTH-type_TetR-like_transc_reg"/>
</dbReference>
<sequence>MVDHQPFPLRADAARNFFKIVNAAEKLFTEQGIDVQLEEIAAEAGVGTTTLFRRFANKAALIKAVLDRQTDGVMAPALQRAEQEPDARRALLMVLEPALATNSDKKLLLAAAASVGLMNMELPKAFIDGLDAIIRRGKADGVFRADLTEEDTPRLMMMLTGPLASFDPGSEGWRRYLLILVDGLTSATPTALPAALPVPKVYPPFDGR</sequence>
<name>A0A2T0T093_9PSEU</name>
<dbReference type="EMBL" id="PVTF01000008">
    <property type="protein sequence ID" value="PRY39098.1"/>
    <property type="molecule type" value="Genomic_DNA"/>
</dbReference>
<feature type="DNA-binding region" description="H-T-H motif" evidence="4">
    <location>
        <begin position="36"/>
        <end position="55"/>
    </location>
</feature>
<evidence type="ECO:0000313" key="7">
    <source>
        <dbReference type="Proteomes" id="UP000239494"/>
    </source>
</evidence>
<evidence type="ECO:0000256" key="4">
    <source>
        <dbReference type="PROSITE-ProRule" id="PRU00335"/>
    </source>
</evidence>
<evidence type="ECO:0000256" key="2">
    <source>
        <dbReference type="ARBA" id="ARBA00023125"/>
    </source>
</evidence>
<dbReference type="InterPro" id="IPR001647">
    <property type="entry name" value="HTH_TetR"/>
</dbReference>
<dbReference type="AlphaFoldDB" id="A0A2T0T093"/>
<dbReference type="Pfam" id="PF00440">
    <property type="entry name" value="TetR_N"/>
    <property type="match status" value="1"/>
</dbReference>
<dbReference type="InterPro" id="IPR009057">
    <property type="entry name" value="Homeodomain-like_sf"/>
</dbReference>
<dbReference type="GO" id="GO:0000976">
    <property type="term" value="F:transcription cis-regulatory region binding"/>
    <property type="evidence" value="ECO:0007669"/>
    <property type="project" value="TreeGrafter"/>
</dbReference>
<keyword evidence="1" id="KW-0805">Transcription regulation</keyword>
<keyword evidence="3" id="KW-0804">Transcription</keyword>
<comment type="caution">
    <text evidence="6">The sequence shown here is derived from an EMBL/GenBank/DDBJ whole genome shotgun (WGS) entry which is preliminary data.</text>
</comment>
<dbReference type="Gene3D" id="1.10.357.10">
    <property type="entry name" value="Tetracycline Repressor, domain 2"/>
    <property type="match status" value="1"/>
</dbReference>
<dbReference type="Proteomes" id="UP000239494">
    <property type="component" value="Unassembled WGS sequence"/>
</dbReference>
<dbReference type="SUPFAM" id="SSF46689">
    <property type="entry name" value="Homeodomain-like"/>
    <property type="match status" value="1"/>
</dbReference>
<dbReference type="SUPFAM" id="SSF48498">
    <property type="entry name" value="Tetracyclin repressor-like, C-terminal domain"/>
    <property type="match status" value="1"/>
</dbReference>
<accession>A0A2T0T093</accession>
<evidence type="ECO:0000259" key="5">
    <source>
        <dbReference type="PROSITE" id="PS50977"/>
    </source>
</evidence>
<evidence type="ECO:0000313" key="6">
    <source>
        <dbReference type="EMBL" id="PRY39098.1"/>
    </source>
</evidence>
<feature type="domain" description="HTH tetR-type" evidence="5">
    <location>
        <begin position="14"/>
        <end position="73"/>
    </location>
</feature>
<dbReference type="PRINTS" id="PR00455">
    <property type="entry name" value="HTHTETR"/>
</dbReference>
<dbReference type="InterPro" id="IPR036271">
    <property type="entry name" value="Tet_transcr_reg_TetR-rel_C_sf"/>
</dbReference>
<organism evidence="6 7">
    <name type="scientific">Umezawaea tangerina</name>
    <dbReference type="NCBI Taxonomy" id="84725"/>
    <lineage>
        <taxon>Bacteria</taxon>
        <taxon>Bacillati</taxon>
        <taxon>Actinomycetota</taxon>
        <taxon>Actinomycetes</taxon>
        <taxon>Pseudonocardiales</taxon>
        <taxon>Pseudonocardiaceae</taxon>
        <taxon>Umezawaea</taxon>
    </lineage>
</organism>